<dbReference type="EMBL" id="CP017581">
    <property type="protein sequence ID" value="ARF49640.1"/>
    <property type="molecule type" value="Genomic_DNA"/>
</dbReference>
<dbReference type="Proteomes" id="UP000192380">
    <property type="component" value="Chromosome"/>
</dbReference>
<name>A0ABN4YY24_PANSE</name>
<evidence type="ECO:0000313" key="3">
    <source>
        <dbReference type="Proteomes" id="UP000192380"/>
    </source>
</evidence>
<evidence type="ECO:0000313" key="2">
    <source>
        <dbReference type="EMBL" id="ARF49640.1"/>
    </source>
</evidence>
<accession>A0ABN4YY24</accession>
<keyword evidence="1" id="KW-1133">Transmembrane helix</keyword>
<protein>
    <submittedName>
        <fullName evidence="2">Uncharacterized protein</fullName>
    </submittedName>
</protein>
<dbReference type="RefSeq" id="WP_044241783.1">
    <property type="nucleotide sequence ID" value="NZ_AHIE01000008.1"/>
</dbReference>
<organism evidence="2 3">
    <name type="scientific">Pantoea stewartii subsp. stewartii DC283</name>
    <dbReference type="NCBI Taxonomy" id="660596"/>
    <lineage>
        <taxon>Bacteria</taxon>
        <taxon>Pseudomonadati</taxon>
        <taxon>Pseudomonadota</taxon>
        <taxon>Gammaproteobacteria</taxon>
        <taxon>Enterobacterales</taxon>
        <taxon>Erwiniaceae</taxon>
        <taxon>Pantoea</taxon>
    </lineage>
</organism>
<keyword evidence="1" id="KW-0472">Membrane</keyword>
<feature type="transmembrane region" description="Helical" evidence="1">
    <location>
        <begin position="35"/>
        <end position="57"/>
    </location>
</feature>
<evidence type="ECO:0000256" key="1">
    <source>
        <dbReference type="SAM" id="Phobius"/>
    </source>
</evidence>
<sequence length="134" mass="14705">MSTFLAYVISWGVAVILAAGLYLPSEGLLNLTVTVSWIFSTLGMLVAFIGIITAVAYGDIQSDENRSSLQKFLKSLSKPRRFFSRLMGWVLFLIMTGLLGYAGYTFTAIAYVLASFICRVAGSMAQDTVKKYAF</sequence>
<reference evidence="2 3" key="1">
    <citation type="submission" date="2016-10" db="EMBL/GenBank/DDBJ databases">
        <title>Complete Genome Assembly of Pantoea stewartii subsp. stewartii DC283, a Corn Pathogen.</title>
        <authorList>
            <person name="Duong D.A."/>
            <person name="Stevens A.M."/>
            <person name="Jensen R.V."/>
        </authorList>
    </citation>
    <scope>NUCLEOTIDE SEQUENCE [LARGE SCALE GENOMIC DNA]</scope>
    <source>
        <strain evidence="2 3">DC283</strain>
    </source>
</reference>
<keyword evidence="3" id="KW-1185">Reference proteome</keyword>
<proteinExistence type="predicted"/>
<keyword evidence="1" id="KW-0812">Transmembrane</keyword>
<gene>
    <name evidence="2" type="ORF">DSJ_10000</name>
</gene>
<feature type="transmembrane region" description="Helical" evidence="1">
    <location>
        <begin position="5"/>
        <end position="23"/>
    </location>
</feature>